<comment type="function">
    <text evidence="9">O-methyltransferase that specifically monomethylates 5'-monophosphate of cytoplasmic histidyl tRNA (tRNA(His)), acting as a capping enzyme by protecting tRNA(His) from cleavage by DICER1. Also able, with less efficiently, to methylate the 5' monophosphate of a subset of pre-miRNAs, acting as a negative regulator of miRNA processing. The 5' monophosphate of pre-miRNAs is recognized by DICER1 and is required for pre-miRNAs processing: methylation at this position reduces the processing of pre-miRNAs by DICER1. Was also reported to mediate dimethylation of pre-miR-145; however dimethylation cannot be reproduced by another group which observes a monomethylation of pre-miR-145.</text>
</comment>
<keyword evidence="3" id="KW-0963">Cytoplasm</keyword>
<comment type="similarity">
    <text evidence="2 11">Belongs to the methyltransferase superfamily.</text>
</comment>
<dbReference type="InterPro" id="IPR039772">
    <property type="entry name" value="Bin3-like"/>
</dbReference>
<keyword evidence="4 11" id="KW-0489">Methyltransferase</keyword>
<dbReference type="EC" id="2.1.1.-" evidence="11"/>
<feature type="compositionally biased region" description="Basic residues" evidence="12">
    <location>
        <begin position="1"/>
        <end position="11"/>
    </location>
</feature>
<dbReference type="GO" id="GO:0032259">
    <property type="term" value="P:methylation"/>
    <property type="evidence" value="ECO:0007669"/>
    <property type="project" value="UniProtKB-KW"/>
</dbReference>
<comment type="subcellular location">
    <subcellularLocation>
        <location evidence="1">Cytoplasm</location>
    </subcellularLocation>
</comment>
<evidence type="ECO:0000256" key="3">
    <source>
        <dbReference type="ARBA" id="ARBA00022490"/>
    </source>
</evidence>
<reference evidence="14" key="2">
    <citation type="submission" date="2025-08" db="UniProtKB">
        <authorList>
            <consortium name="Ensembl"/>
        </authorList>
    </citation>
    <scope>IDENTIFICATION</scope>
</reference>
<dbReference type="InterPro" id="IPR029063">
    <property type="entry name" value="SAM-dependent_MTases_sf"/>
</dbReference>
<dbReference type="Proteomes" id="UP000694400">
    <property type="component" value="Chromosome 31"/>
</dbReference>
<evidence type="ECO:0000256" key="10">
    <source>
        <dbReference type="PROSITE-ProRule" id="PRU00848"/>
    </source>
</evidence>
<feature type="region of interest" description="Disordered" evidence="12">
    <location>
        <begin position="1"/>
        <end position="20"/>
    </location>
</feature>
<dbReference type="Ensembl" id="ENSAPLT00020022450.1">
    <property type="protein sequence ID" value="ENSAPLP00020020786.1"/>
    <property type="gene ID" value="ENSAPLG00020014611.1"/>
</dbReference>
<reference evidence="14" key="3">
    <citation type="submission" date="2025-09" db="UniProtKB">
        <authorList>
            <consortium name="Ensembl"/>
        </authorList>
    </citation>
    <scope>IDENTIFICATION</scope>
</reference>
<dbReference type="GO" id="GO:0008173">
    <property type="term" value="F:RNA methyltransferase activity"/>
    <property type="evidence" value="ECO:0007669"/>
    <property type="project" value="UniProtKB-UniRule"/>
</dbReference>
<dbReference type="InterPro" id="IPR010675">
    <property type="entry name" value="Bin3_C"/>
</dbReference>
<evidence type="ECO:0000256" key="11">
    <source>
        <dbReference type="RuleBase" id="RU367087"/>
    </source>
</evidence>
<evidence type="ECO:0000256" key="5">
    <source>
        <dbReference type="ARBA" id="ARBA00022679"/>
    </source>
</evidence>
<dbReference type="SUPFAM" id="SSF53335">
    <property type="entry name" value="S-adenosyl-L-methionine-dependent methyltransferases"/>
    <property type="match status" value="1"/>
</dbReference>
<dbReference type="PROSITE" id="PS51515">
    <property type="entry name" value="BIN3_SAM"/>
    <property type="match status" value="1"/>
</dbReference>
<evidence type="ECO:0000256" key="1">
    <source>
        <dbReference type="ARBA" id="ARBA00004496"/>
    </source>
</evidence>
<evidence type="ECO:0000313" key="15">
    <source>
        <dbReference type="Proteomes" id="UP000694400"/>
    </source>
</evidence>
<evidence type="ECO:0000256" key="4">
    <source>
        <dbReference type="ARBA" id="ARBA00022603"/>
    </source>
</evidence>
<organism evidence="14 15">
    <name type="scientific">Anas platyrhynchos</name>
    <name type="common">Mallard</name>
    <name type="synonym">Anas boschas</name>
    <dbReference type="NCBI Taxonomy" id="8839"/>
    <lineage>
        <taxon>Eukaryota</taxon>
        <taxon>Metazoa</taxon>
        <taxon>Chordata</taxon>
        <taxon>Craniata</taxon>
        <taxon>Vertebrata</taxon>
        <taxon>Euteleostomi</taxon>
        <taxon>Archelosauria</taxon>
        <taxon>Archosauria</taxon>
        <taxon>Dinosauria</taxon>
        <taxon>Saurischia</taxon>
        <taxon>Theropoda</taxon>
        <taxon>Coelurosauria</taxon>
        <taxon>Aves</taxon>
        <taxon>Neognathae</taxon>
        <taxon>Galloanserae</taxon>
        <taxon>Anseriformes</taxon>
        <taxon>Anatidae</taxon>
        <taxon>Anatinae</taxon>
        <taxon>Anas</taxon>
    </lineage>
</organism>
<keyword evidence="6 10" id="KW-0949">S-adenosyl-L-methionine</keyword>
<evidence type="ECO:0000256" key="6">
    <source>
        <dbReference type="ARBA" id="ARBA00022691"/>
    </source>
</evidence>
<dbReference type="AlphaFoldDB" id="A0A8B9ZIE4"/>
<proteinExistence type="inferred from homology"/>
<comment type="catalytic activity">
    <reaction evidence="8">
        <text>a 5'-end 5'-phospho-ribonucleoside-RNA + S-adenosyl-L-methionine = a 5'-end (5'-methylphospho)-ribonucleoside-RNA + S-adenosyl-L-homocysteine</text>
        <dbReference type="Rhea" id="RHEA:58656"/>
        <dbReference type="Rhea" id="RHEA-COMP:15179"/>
        <dbReference type="Rhea" id="RHEA-COMP:15181"/>
        <dbReference type="ChEBI" id="CHEBI:57856"/>
        <dbReference type="ChEBI" id="CHEBI:59789"/>
        <dbReference type="ChEBI" id="CHEBI:138282"/>
        <dbReference type="ChEBI" id="CHEBI:142776"/>
    </reaction>
</comment>
<dbReference type="PANTHER" id="PTHR12315:SF1">
    <property type="entry name" value="RNA 5'-MONOPHOSPHATE METHYLTRANSFERASE"/>
    <property type="match status" value="1"/>
</dbReference>
<keyword evidence="5 11" id="KW-0808">Transferase</keyword>
<dbReference type="Pfam" id="PF06859">
    <property type="entry name" value="Bin3"/>
    <property type="match status" value="1"/>
</dbReference>
<evidence type="ECO:0000256" key="2">
    <source>
        <dbReference type="ARBA" id="ARBA00008361"/>
    </source>
</evidence>
<protein>
    <recommendedName>
        <fullName evidence="11">RNA methyltransferase</fullName>
        <ecNumber evidence="11">2.1.1.-</ecNumber>
    </recommendedName>
</protein>
<dbReference type="InterPro" id="IPR024160">
    <property type="entry name" value="BIN3_SAM-bd_dom"/>
</dbReference>
<evidence type="ECO:0000256" key="7">
    <source>
        <dbReference type="ARBA" id="ARBA00044650"/>
    </source>
</evidence>
<comment type="catalytic activity">
    <reaction evidence="7">
        <text>a 5'-end 5'-phospho-ribonucleoside-RNA + 2 S-adenosyl-L-methionine = a 5'-end (5'-bismethylphospho)-ribonucleoside-RNA + 2 S-adenosyl-L-homocysteine</text>
        <dbReference type="Rhea" id="RHEA:58640"/>
        <dbReference type="Rhea" id="RHEA-COMP:15179"/>
        <dbReference type="Rhea" id="RHEA-COMP:15182"/>
        <dbReference type="ChEBI" id="CHEBI:57856"/>
        <dbReference type="ChEBI" id="CHEBI:59789"/>
        <dbReference type="ChEBI" id="CHEBI:138282"/>
        <dbReference type="ChEBI" id="CHEBI:142777"/>
    </reaction>
</comment>
<dbReference type="GO" id="GO:0008171">
    <property type="term" value="F:O-methyltransferase activity"/>
    <property type="evidence" value="ECO:0007669"/>
    <property type="project" value="UniProtKB-UniRule"/>
</dbReference>
<accession>A0A8B9ZIE4</accession>
<dbReference type="Gene3D" id="3.40.50.150">
    <property type="entry name" value="Vaccinia Virus protein VP39"/>
    <property type="match status" value="1"/>
</dbReference>
<dbReference type="GO" id="GO:0005737">
    <property type="term" value="C:cytoplasm"/>
    <property type="evidence" value="ECO:0007669"/>
    <property type="project" value="UniProtKB-SubCell"/>
</dbReference>
<reference evidence="14" key="1">
    <citation type="submission" date="2019-08" db="EMBL/GenBank/DDBJ databases">
        <title>Three high-quality genomes provides insights into domestication of ducks.</title>
        <authorList>
            <person name="Hou Z.C."/>
            <person name="Zhu F."/>
            <person name="Yin Z.T."/>
            <person name="Zhang F."/>
        </authorList>
    </citation>
    <scope>NUCLEOTIDE SEQUENCE [LARGE SCALE GENOMIC DNA]</scope>
</reference>
<feature type="domain" description="Bin3-type SAM" evidence="13">
    <location>
        <begin position="1"/>
        <end position="257"/>
    </location>
</feature>
<evidence type="ECO:0000256" key="12">
    <source>
        <dbReference type="SAM" id="MobiDB-lite"/>
    </source>
</evidence>
<dbReference type="PANTHER" id="PTHR12315">
    <property type="entry name" value="BICOID-INTERACTING PROTEIN RELATED"/>
    <property type="match status" value="1"/>
</dbReference>
<evidence type="ECO:0000259" key="13">
    <source>
        <dbReference type="PROSITE" id="PS51515"/>
    </source>
</evidence>
<dbReference type="GO" id="GO:2000632">
    <property type="term" value="P:negative regulation of pre-miRNA processing"/>
    <property type="evidence" value="ECO:0007669"/>
    <property type="project" value="TreeGrafter"/>
</dbReference>
<sequence>PAPGLRQHHGKMAAPSSAPLPCPEPGAAPYGNFPNYSRFHPPEARVSLLPDGLLRRLFPAAARPLLGLDVGCNSGGSWVSLKPDPVTCSLLIDLHLLCCDIDAALIERARQSSPFPASISFANLDIMDSASREPFLSSYLGRFGRSTFDIGFCMSVTMWIHLHHGDSGLREFLAFLSSLCEYLLIEPQPWKCYRAAARRLRKLGRNDFDHFRSLAINGDMAERITQILTKDCAMELVCCFGSTSWDRSLLLFKSNGSNQEGREPSGS</sequence>
<evidence type="ECO:0000313" key="14">
    <source>
        <dbReference type="Ensembl" id="ENSAPLP00020020786.1"/>
    </source>
</evidence>
<name>A0A8B9ZIE4_ANAPL</name>
<dbReference type="FunFam" id="3.40.50.150:FF:000138">
    <property type="entry name" value="BCDIN3 domain containing RNA methyltransferase"/>
    <property type="match status" value="1"/>
</dbReference>
<evidence type="ECO:0000256" key="9">
    <source>
        <dbReference type="ARBA" id="ARBA00045273"/>
    </source>
</evidence>
<evidence type="ECO:0000256" key="8">
    <source>
        <dbReference type="ARBA" id="ARBA00044707"/>
    </source>
</evidence>